<dbReference type="Proteomes" id="UP000570595">
    <property type="component" value="Unassembled WGS sequence"/>
</dbReference>
<evidence type="ECO:0000256" key="3">
    <source>
        <dbReference type="SAM" id="Phobius"/>
    </source>
</evidence>
<feature type="compositionally biased region" description="Pro residues" evidence="2">
    <location>
        <begin position="191"/>
        <end position="206"/>
    </location>
</feature>
<dbReference type="AlphaFoldDB" id="A0A7J6L383"/>
<organism evidence="4 5">
    <name type="scientific">Perkinsus olseni</name>
    <name type="common">Perkinsus atlanticus</name>
    <dbReference type="NCBI Taxonomy" id="32597"/>
    <lineage>
        <taxon>Eukaryota</taxon>
        <taxon>Sar</taxon>
        <taxon>Alveolata</taxon>
        <taxon>Perkinsozoa</taxon>
        <taxon>Perkinsea</taxon>
        <taxon>Perkinsida</taxon>
        <taxon>Perkinsidae</taxon>
        <taxon>Perkinsus</taxon>
    </lineage>
</organism>
<evidence type="ECO:0000256" key="1">
    <source>
        <dbReference type="SAM" id="Coils"/>
    </source>
</evidence>
<protein>
    <submittedName>
        <fullName evidence="4">Uncharacterized protein</fullName>
    </submittedName>
</protein>
<feature type="region of interest" description="Disordered" evidence="2">
    <location>
        <begin position="174"/>
        <end position="206"/>
    </location>
</feature>
<feature type="region of interest" description="Disordered" evidence="2">
    <location>
        <begin position="128"/>
        <end position="154"/>
    </location>
</feature>
<keyword evidence="1" id="KW-0175">Coiled coil</keyword>
<comment type="caution">
    <text evidence="4">The sequence shown here is derived from an EMBL/GenBank/DDBJ whole genome shotgun (WGS) entry which is preliminary data.</text>
</comment>
<proteinExistence type="predicted"/>
<evidence type="ECO:0000256" key="2">
    <source>
        <dbReference type="SAM" id="MobiDB-lite"/>
    </source>
</evidence>
<keyword evidence="3" id="KW-1133">Transmembrane helix</keyword>
<keyword evidence="3" id="KW-0812">Transmembrane</keyword>
<dbReference type="EMBL" id="JABAHT010000566">
    <property type="protein sequence ID" value="KAF4654055.1"/>
    <property type="molecule type" value="Genomic_DNA"/>
</dbReference>
<name>A0A7J6L383_PEROL</name>
<sequence length="206" mass="23114">MSADIVVVIVIFLTALGALHLLYKAAVMTFRTALDRLEKRLAKVQQEAKACSATAEGRQEKVVAQINERIEAVSSQLATLESQQSVVLRALTQVQQDHKAFQNDKAQIMIDLVEQRRTLQQYVTRMKEARKLKRKDAAPVDTEERRGGKADRSNDRCKCLQMASLGQLCPYCKSLESDSSKPGNRVKQDPTGPPRRIPPPKPQQYV</sequence>
<dbReference type="OrthoDB" id="10449357at2759"/>
<gene>
    <name evidence="4" type="ORF">FOZ61_008496</name>
</gene>
<evidence type="ECO:0000313" key="4">
    <source>
        <dbReference type="EMBL" id="KAF4654055.1"/>
    </source>
</evidence>
<keyword evidence="3" id="KW-0472">Membrane</keyword>
<evidence type="ECO:0000313" key="5">
    <source>
        <dbReference type="Proteomes" id="UP000570595"/>
    </source>
</evidence>
<reference evidence="4 5" key="1">
    <citation type="submission" date="2020-04" db="EMBL/GenBank/DDBJ databases">
        <title>Perkinsus olseni comparative genomics.</title>
        <authorList>
            <person name="Bogema D.R."/>
        </authorList>
    </citation>
    <scope>NUCLEOTIDE SEQUENCE [LARGE SCALE GENOMIC DNA]</scope>
    <source>
        <strain evidence="4">ATCC PRA-179</strain>
    </source>
</reference>
<accession>A0A7J6L383</accession>
<feature type="coiled-coil region" evidence="1">
    <location>
        <begin position="27"/>
        <end position="83"/>
    </location>
</feature>
<feature type="transmembrane region" description="Helical" evidence="3">
    <location>
        <begin position="6"/>
        <end position="23"/>
    </location>
</feature>